<dbReference type="AlphaFoldDB" id="A0A183DR16"/>
<proteinExistence type="predicted"/>
<evidence type="ECO:0000313" key="2">
    <source>
        <dbReference type="Proteomes" id="UP000271098"/>
    </source>
</evidence>
<dbReference type="OrthoDB" id="5548448at2759"/>
<accession>A0A183DR16</accession>
<gene>
    <name evidence="1" type="ORF">GPUH_LOCUS11160</name>
</gene>
<name>A0A183DR16_9BILA</name>
<evidence type="ECO:0000313" key="1">
    <source>
        <dbReference type="EMBL" id="VDN18413.1"/>
    </source>
</evidence>
<sequence>MSPEYCRLVIESTTNEFVVFEMVQNFVSNIFRQWVLLEAPLVRQCFEYFFSGAVRHFRGSKLLRTEMLRACAKLLKRSIFDSKACDATTLDQTVHFLIANEDPDLVSVIFLNLLKLLDHLDLGIFASGFRYA</sequence>
<protein>
    <submittedName>
        <fullName evidence="1 3">Uncharacterized protein</fullName>
    </submittedName>
</protein>
<dbReference type="Proteomes" id="UP000271098">
    <property type="component" value="Unassembled WGS sequence"/>
</dbReference>
<evidence type="ECO:0000313" key="3">
    <source>
        <dbReference type="WBParaSite" id="GPUH_0001117001-mRNA-1"/>
    </source>
</evidence>
<reference evidence="1 2" key="2">
    <citation type="submission" date="2018-11" db="EMBL/GenBank/DDBJ databases">
        <authorList>
            <consortium name="Pathogen Informatics"/>
        </authorList>
    </citation>
    <scope>NUCLEOTIDE SEQUENCE [LARGE SCALE GENOMIC DNA]</scope>
</reference>
<reference evidence="3" key="1">
    <citation type="submission" date="2016-06" db="UniProtKB">
        <authorList>
            <consortium name="WormBaseParasite"/>
        </authorList>
    </citation>
    <scope>IDENTIFICATION</scope>
</reference>
<dbReference type="EMBL" id="UYRT01078383">
    <property type="protein sequence ID" value="VDN18413.1"/>
    <property type="molecule type" value="Genomic_DNA"/>
</dbReference>
<dbReference type="WBParaSite" id="GPUH_0001117001-mRNA-1">
    <property type="protein sequence ID" value="GPUH_0001117001-mRNA-1"/>
    <property type="gene ID" value="GPUH_0001117001"/>
</dbReference>
<organism evidence="3">
    <name type="scientific">Gongylonema pulchrum</name>
    <dbReference type="NCBI Taxonomy" id="637853"/>
    <lineage>
        <taxon>Eukaryota</taxon>
        <taxon>Metazoa</taxon>
        <taxon>Ecdysozoa</taxon>
        <taxon>Nematoda</taxon>
        <taxon>Chromadorea</taxon>
        <taxon>Rhabditida</taxon>
        <taxon>Spirurina</taxon>
        <taxon>Spiruromorpha</taxon>
        <taxon>Spiruroidea</taxon>
        <taxon>Gongylonematidae</taxon>
        <taxon>Gongylonema</taxon>
    </lineage>
</organism>
<keyword evidence="2" id="KW-1185">Reference proteome</keyword>